<protein>
    <submittedName>
        <fullName evidence="2">Alpha/beta hydrolase</fullName>
    </submittedName>
</protein>
<evidence type="ECO:0000259" key="1">
    <source>
        <dbReference type="Pfam" id="PF00561"/>
    </source>
</evidence>
<dbReference type="HOGENOM" id="CLU_020336_1_1_5"/>
<dbReference type="eggNOG" id="COG0596">
    <property type="taxonomic scope" value="Bacteria"/>
</dbReference>
<dbReference type="PRINTS" id="PR00111">
    <property type="entry name" value="ABHYDROLASE"/>
</dbReference>
<gene>
    <name evidence="2" type="ORF">Y88_2567</name>
</gene>
<dbReference type="Proteomes" id="UP000004728">
    <property type="component" value="Unassembled WGS sequence"/>
</dbReference>
<dbReference type="EMBL" id="AEWJ01000025">
    <property type="protein sequence ID" value="EGD59783.1"/>
    <property type="molecule type" value="Genomic_DNA"/>
</dbReference>
<evidence type="ECO:0000313" key="3">
    <source>
        <dbReference type="Proteomes" id="UP000004728"/>
    </source>
</evidence>
<dbReference type="InterPro" id="IPR050228">
    <property type="entry name" value="Carboxylesterase_BioH"/>
</dbReference>
<reference evidence="2 3" key="1">
    <citation type="journal article" date="2012" name="J. Bacteriol.">
        <title>Draft Genome Sequence of Novosphingobium nitrogenifigens Y88T.</title>
        <authorList>
            <person name="Strabala T.J."/>
            <person name="Macdonald L."/>
            <person name="Liu V."/>
            <person name="Smit A.M."/>
        </authorList>
    </citation>
    <scope>NUCLEOTIDE SEQUENCE [LARGE SCALE GENOMIC DNA]</scope>
    <source>
        <strain evidence="2 3">DSM 19370</strain>
    </source>
</reference>
<dbReference type="Gene3D" id="3.40.50.1820">
    <property type="entry name" value="alpha/beta hydrolase"/>
    <property type="match status" value="1"/>
</dbReference>
<evidence type="ECO:0000313" key="2">
    <source>
        <dbReference type="EMBL" id="EGD59783.1"/>
    </source>
</evidence>
<dbReference type="GO" id="GO:0016787">
    <property type="term" value="F:hydrolase activity"/>
    <property type="evidence" value="ECO:0007669"/>
    <property type="project" value="UniProtKB-KW"/>
</dbReference>
<dbReference type="AlphaFoldDB" id="F1Z6X3"/>
<dbReference type="InterPro" id="IPR029058">
    <property type="entry name" value="AB_hydrolase_fold"/>
</dbReference>
<dbReference type="STRING" id="983920.Y88_2567"/>
<name>F1Z6X3_9SPHN</name>
<keyword evidence="2" id="KW-0378">Hydrolase</keyword>
<comment type="caution">
    <text evidence="2">The sequence shown here is derived from an EMBL/GenBank/DDBJ whole genome shotgun (WGS) entry which is preliminary data.</text>
</comment>
<dbReference type="Pfam" id="PF00561">
    <property type="entry name" value="Abhydrolase_1"/>
    <property type="match status" value="1"/>
</dbReference>
<keyword evidence="3" id="KW-1185">Reference proteome</keyword>
<proteinExistence type="predicted"/>
<feature type="domain" description="AB hydrolase-1" evidence="1">
    <location>
        <begin position="57"/>
        <end position="160"/>
    </location>
</feature>
<dbReference type="PANTHER" id="PTHR43194:SF2">
    <property type="entry name" value="PEROXISOMAL MEMBRANE PROTEIN LPX1"/>
    <property type="match status" value="1"/>
</dbReference>
<accession>F1Z6X3</accession>
<dbReference type="SUPFAM" id="SSF53474">
    <property type="entry name" value="alpha/beta-Hydrolases"/>
    <property type="match status" value="1"/>
</dbReference>
<dbReference type="PANTHER" id="PTHR43194">
    <property type="entry name" value="HYDROLASE ALPHA/BETA FOLD FAMILY"/>
    <property type="match status" value="1"/>
</dbReference>
<dbReference type="InParanoid" id="F1Z6X3"/>
<sequence>MSAWAQRRKRPTEDRLRIGRFDRTAGNMASFETLSWQSGDGLTLRARLYPGDSARTTVLCLPGLTRNARDFEDLAAAIAPERQVICLDLRGRGESDYARDPATYTPAHYVEDIERLLVEQGVERFIAVGTSLGGLLTMMLAARAPDRVMGAVLNDIGPVIEPSGLARIREYVGQGRSFETWMHAARALSEAQGDIYPEFETSDWLRLAKRLMVVGSGGRIVFDYDMKIAEPFESDDGATPAPDLWPLFDALSERPVVLFRGGVSDILSADTAERMKERHPALDLVTVPGVGHAPTLDEAPCRAAILRLLGRLP</sequence>
<dbReference type="InterPro" id="IPR000073">
    <property type="entry name" value="AB_hydrolase_1"/>
</dbReference>
<organism evidence="2 3">
    <name type="scientific">Novosphingobium nitrogenifigens DSM 19370</name>
    <dbReference type="NCBI Taxonomy" id="983920"/>
    <lineage>
        <taxon>Bacteria</taxon>
        <taxon>Pseudomonadati</taxon>
        <taxon>Pseudomonadota</taxon>
        <taxon>Alphaproteobacteria</taxon>
        <taxon>Sphingomonadales</taxon>
        <taxon>Sphingomonadaceae</taxon>
        <taxon>Novosphingobium</taxon>
    </lineage>
</organism>